<proteinExistence type="inferred from homology"/>
<evidence type="ECO:0000256" key="2">
    <source>
        <dbReference type="ARBA" id="ARBA00022448"/>
    </source>
</evidence>
<feature type="domain" description="Cation/H(+) antiporter central" evidence="13">
    <location>
        <begin position="544"/>
        <end position="676"/>
    </location>
</feature>
<keyword evidence="16" id="KW-1185">Reference proteome</keyword>
<feature type="transmembrane region" description="Helical" evidence="11">
    <location>
        <begin position="93"/>
        <end position="113"/>
    </location>
</feature>
<keyword evidence="3" id="KW-0633">Potassium transport</keyword>
<evidence type="ECO:0000256" key="6">
    <source>
        <dbReference type="ARBA" id="ARBA00022989"/>
    </source>
</evidence>
<evidence type="ECO:0000313" key="16">
    <source>
        <dbReference type="Proteomes" id="UP000323506"/>
    </source>
</evidence>
<evidence type="ECO:0000259" key="14">
    <source>
        <dbReference type="Pfam" id="PF23259"/>
    </source>
</evidence>
<evidence type="ECO:0000256" key="11">
    <source>
        <dbReference type="SAM" id="Phobius"/>
    </source>
</evidence>
<feature type="transmembrane region" description="Helical" evidence="11">
    <location>
        <begin position="326"/>
        <end position="355"/>
    </location>
</feature>
<keyword evidence="5" id="KW-0630">Potassium</keyword>
<dbReference type="Pfam" id="PF23256">
    <property type="entry name" value="CHX17_2nd"/>
    <property type="match status" value="1"/>
</dbReference>
<evidence type="ECO:0000313" key="15">
    <source>
        <dbReference type="EMBL" id="TYG40687.1"/>
    </source>
</evidence>
<organism evidence="15 16">
    <name type="scientific">Gossypium darwinii</name>
    <name type="common">Darwin's cotton</name>
    <name type="synonym">Gossypium barbadense var. darwinii</name>
    <dbReference type="NCBI Taxonomy" id="34276"/>
    <lineage>
        <taxon>Eukaryota</taxon>
        <taxon>Viridiplantae</taxon>
        <taxon>Streptophyta</taxon>
        <taxon>Embryophyta</taxon>
        <taxon>Tracheophyta</taxon>
        <taxon>Spermatophyta</taxon>
        <taxon>Magnoliopsida</taxon>
        <taxon>eudicotyledons</taxon>
        <taxon>Gunneridae</taxon>
        <taxon>Pentapetalae</taxon>
        <taxon>rosids</taxon>
        <taxon>malvids</taxon>
        <taxon>Malvales</taxon>
        <taxon>Malvaceae</taxon>
        <taxon>Malvoideae</taxon>
        <taxon>Gossypium</taxon>
    </lineage>
</organism>
<evidence type="ECO:0000256" key="5">
    <source>
        <dbReference type="ARBA" id="ARBA00022958"/>
    </source>
</evidence>
<feature type="region of interest" description="Disordered" evidence="10">
    <location>
        <begin position="1"/>
        <end position="46"/>
    </location>
</feature>
<dbReference type="InterPro" id="IPR057290">
    <property type="entry name" value="CHX17_C"/>
</dbReference>
<comment type="subcellular location">
    <subcellularLocation>
        <location evidence="1">Membrane</location>
        <topology evidence="1">Multi-pass membrane protein</topology>
    </subcellularLocation>
</comment>
<feature type="compositionally biased region" description="Basic residues" evidence="10">
    <location>
        <begin position="27"/>
        <end position="37"/>
    </location>
</feature>
<dbReference type="InterPro" id="IPR050794">
    <property type="entry name" value="CPA2_transporter"/>
</dbReference>
<name>A0A5D2A728_GOSDA</name>
<evidence type="ECO:0000259" key="13">
    <source>
        <dbReference type="Pfam" id="PF23256"/>
    </source>
</evidence>
<reference evidence="15 16" key="1">
    <citation type="submission" date="2019-06" db="EMBL/GenBank/DDBJ databases">
        <title>WGS assembly of Gossypium darwinii.</title>
        <authorList>
            <person name="Chen Z.J."/>
            <person name="Sreedasyam A."/>
            <person name="Ando A."/>
            <person name="Song Q."/>
            <person name="De L."/>
            <person name="Hulse-Kemp A."/>
            <person name="Ding M."/>
            <person name="Ye W."/>
            <person name="Kirkbride R."/>
            <person name="Jenkins J."/>
            <person name="Plott C."/>
            <person name="Lovell J."/>
            <person name="Lin Y.-M."/>
            <person name="Vaughn R."/>
            <person name="Liu B."/>
            <person name="Li W."/>
            <person name="Simpson S."/>
            <person name="Scheffler B."/>
            <person name="Saski C."/>
            <person name="Grover C."/>
            <person name="Hu G."/>
            <person name="Conover J."/>
            <person name="Carlson J."/>
            <person name="Shu S."/>
            <person name="Boston L."/>
            <person name="Williams M."/>
            <person name="Peterson D."/>
            <person name="Mcgee K."/>
            <person name="Jones D."/>
            <person name="Wendel J."/>
            <person name="Stelly D."/>
            <person name="Grimwood J."/>
            <person name="Schmutz J."/>
        </authorList>
    </citation>
    <scope>NUCLEOTIDE SEQUENCE [LARGE SCALE GENOMIC DNA]</scope>
    <source>
        <strain evidence="15">1808015.09</strain>
    </source>
</reference>
<comment type="similarity">
    <text evidence="9">Belongs to the monovalent cation:proton antiporter 2 (CPA2) transporter (TC 2.A.37) family. CHX (TC 2.A.37.4) subfamily.</text>
</comment>
<keyword evidence="6 11" id="KW-1133">Transmembrane helix</keyword>
<dbReference type="InterPro" id="IPR006153">
    <property type="entry name" value="Cation/H_exchanger_TM"/>
</dbReference>
<dbReference type="GO" id="GO:0006885">
    <property type="term" value="P:regulation of pH"/>
    <property type="evidence" value="ECO:0007669"/>
    <property type="project" value="TreeGrafter"/>
</dbReference>
<evidence type="ECO:0000256" key="7">
    <source>
        <dbReference type="ARBA" id="ARBA00023065"/>
    </source>
</evidence>
<dbReference type="InterPro" id="IPR038770">
    <property type="entry name" value="Na+/solute_symporter_sf"/>
</dbReference>
<dbReference type="Pfam" id="PF00999">
    <property type="entry name" value="Na_H_Exchanger"/>
    <property type="match status" value="1"/>
</dbReference>
<feature type="compositionally biased region" description="Basic and acidic residues" evidence="10">
    <location>
        <begin position="12"/>
        <end position="22"/>
    </location>
</feature>
<feature type="transmembrane region" description="Helical" evidence="11">
    <location>
        <begin position="187"/>
        <end position="213"/>
    </location>
</feature>
<evidence type="ECO:0000256" key="10">
    <source>
        <dbReference type="SAM" id="MobiDB-lite"/>
    </source>
</evidence>
<dbReference type="GO" id="GO:0016020">
    <property type="term" value="C:membrane"/>
    <property type="evidence" value="ECO:0007669"/>
    <property type="project" value="UniProtKB-SubCell"/>
</dbReference>
<dbReference type="PANTHER" id="PTHR32468:SF18">
    <property type="entry name" value="CATION_H(+) ANTIPORTER 1"/>
    <property type="match status" value="1"/>
</dbReference>
<keyword evidence="7" id="KW-0406">Ion transport</keyword>
<feature type="transmembrane region" description="Helical" evidence="11">
    <location>
        <begin position="367"/>
        <end position="386"/>
    </location>
</feature>
<dbReference type="EMBL" id="CM017712">
    <property type="protein sequence ID" value="TYG40687.1"/>
    <property type="molecule type" value="Genomic_DNA"/>
</dbReference>
<dbReference type="Proteomes" id="UP000323506">
    <property type="component" value="Chromosome D12"/>
</dbReference>
<dbReference type="GO" id="GO:0015297">
    <property type="term" value="F:antiporter activity"/>
    <property type="evidence" value="ECO:0007669"/>
    <property type="project" value="InterPro"/>
</dbReference>
<dbReference type="PANTHER" id="PTHR32468">
    <property type="entry name" value="CATION/H + ANTIPORTER"/>
    <property type="match status" value="1"/>
</dbReference>
<dbReference type="GO" id="GO:1902600">
    <property type="term" value="P:proton transmembrane transport"/>
    <property type="evidence" value="ECO:0007669"/>
    <property type="project" value="InterPro"/>
</dbReference>
<feature type="transmembrane region" description="Helical" evidence="11">
    <location>
        <begin position="155"/>
        <end position="175"/>
    </location>
</feature>
<accession>A0A5D2A728</accession>
<keyword evidence="4 11" id="KW-0812">Transmembrane</keyword>
<feature type="transmembrane region" description="Helical" evidence="11">
    <location>
        <begin position="225"/>
        <end position="246"/>
    </location>
</feature>
<dbReference type="GO" id="GO:0012505">
    <property type="term" value="C:endomembrane system"/>
    <property type="evidence" value="ECO:0007669"/>
    <property type="project" value="TreeGrafter"/>
</dbReference>
<dbReference type="GO" id="GO:0006813">
    <property type="term" value="P:potassium ion transport"/>
    <property type="evidence" value="ECO:0007669"/>
    <property type="project" value="UniProtKB-KW"/>
</dbReference>
<dbReference type="InterPro" id="IPR057291">
    <property type="entry name" value="CHX17_2nd"/>
</dbReference>
<gene>
    <name evidence="15" type="ORF">ES288_D12G113300v1</name>
</gene>
<sequence length="862" mass="95947">MTNSPGTKRVHQKAEDTEREAHPSSGRGKRKRKKTKTKGRELSSIGRAASDDVSLLDQTRPDQQLDILKKKKKGAKLRMEATEQLMCQPSDSFNPLITTSFQVSCILVISHIFHLVLKPLGQPGPFAQLLAGVVLGPSLLSRIQRVKDFFIQASAAKYYQFFSFVCRMLFMFSIGLETDVPYLRRNIRVVSIVAGGGSILACLFGGPFFWLLIKVFNVTKERFAFYLLTLTVLANSASPIVIRMIAETKFDTADLGRMAIYSSLVNEMSCVTIVSTLKAFSSSGRFGGAILITLVTVAVIFVNKYLSYFFNKRNQNNRFVSNKEIFVIMFLLTCLALYAEWVGYTAIFCCFLVGLMFPREGKTARTLLHKLTYSVNTFILPVYFGYTGFQLDISNIFNKLTLALTVLMILVSVGTRIVGTLAACHYLMIPWNESVILSLLLCLKGNYDLILINTNPNPNMVWAADLHDFLLTVVVLNTLIIGPVAAILLNREESSAQYPTILEILNPESELRILACVYVPRHVSGHVSLISALGGCPTAPIKPYMVHLVELPKKRKSKLMYHQLEDGDQYSDEEEYGGNDVLEINDALDAFISETKILVHQSKIVASFLTINEDVCNGAEDLRVCIIFLPFHKHQRIDGKMENSMEEIRAINQKVLRHAPCSVGIFVDRGQTGFQQPHGSQCVQNIAILFFGGPDDREALACSKRILMHSKVNLTVIRFLHKTTASRSSNSWINDASQKDEEVIMAISNIGTENEIDNAFVETFYNRYVAQGRAGFVEKYVSSGQETVAVLREIADSYSLFIVGKGGRGTCPLTSGMSDWEECPELGLVGDLLASSELDISGSILVIQRHRHSEAEGGFLDD</sequence>
<dbReference type="AlphaFoldDB" id="A0A5D2A728"/>
<dbReference type="Pfam" id="PF23259">
    <property type="entry name" value="CHX17_C"/>
    <property type="match status" value="1"/>
</dbReference>
<feature type="transmembrane region" description="Helical" evidence="11">
    <location>
        <begin position="125"/>
        <end position="143"/>
    </location>
</feature>
<keyword evidence="2" id="KW-0813">Transport</keyword>
<evidence type="ECO:0000256" key="9">
    <source>
        <dbReference type="ARBA" id="ARBA00038341"/>
    </source>
</evidence>
<evidence type="ECO:0000256" key="4">
    <source>
        <dbReference type="ARBA" id="ARBA00022692"/>
    </source>
</evidence>
<feature type="transmembrane region" description="Helical" evidence="11">
    <location>
        <begin position="289"/>
        <end position="306"/>
    </location>
</feature>
<feature type="domain" description="Cation/H+ exchanger transmembrane" evidence="12">
    <location>
        <begin position="109"/>
        <end position="486"/>
    </location>
</feature>
<feature type="transmembrane region" description="Helical" evidence="11">
    <location>
        <begin position="406"/>
        <end position="428"/>
    </location>
</feature>
<evidence type="ECO:0000256" key="1">
    <source>
        <dbReference type="ARBA" id="ARBA00004141"/>
    </source>
</evidence>
<keyword evidence="8 11" id="KW-0472">Membrane</keyword>
<dbReference type="Gene3D" id="1.20.1530.20">
    <property type="match status" value="1"/>
</dbReference>
<evidence type="ECO:0000256" key="3">
    <source>
        <dbReference type="ARBA" id="ARBA00022538"/>
    </source>
</evidence>
<evidence type="ECO:0000259" key="12">
    <source>
        <dbReference type="Pfam" id="PF00999"/>
    </source>
</evidence>
<feature type="domain" description="Cation/H(+) antiporter C-terminal" evidence="14">
    <location>
        <begin position="686"/>
        <end position="850"/>
    </location>
</feature>
<protein>
    <submittedName>
        <fullName evidence="15">Uncharacterized protein</fullName>
    </submittedName>
</protein>
<evidence type="ECO:0000256" key="8">
    <source>
        <dbReference type="ARBA" id="ARBA00023136"/>
    </source>
</evidence>